<evidence type="ECO:0000313" key="1">
    <source>
        <dbReference type="EMBL" id="CAG8722564.1"/>
    </source>
</evidence>
<proteinExistence type="predicted"/>
<comment type="caution">
    <text evidence="1">The sequence shown here is derived from an EMBL/GenBank/DDBJ whole genome shotgun (WGS) entry which is preliminary data.</text>
</comment>
<organism evidence="1 2">
    <name type="scientific">Racocetra persica</name>
    <dbReference type="NCBI Taxonomy" id="160502"/>
    <lineage>
        <taxon>Eukaryota</taxon>
        <taxon>Fungi</taxon>
        <taxon>Fungi incertae sedis</taxon>
        <taxon>Mucoromycota</taxon>
        <taxon>Glomeromycotina</taxon>
        <taxon>Glomeromycetes</taxon>
        <taxon>Diversisporales</taxon>
        <taxon>Gigasporaceae</taxon>
        <taxon>Racocetra</taxon>
    </lineage>
</organism>
<dbReference type="EMBL" id="CAJVQC010023518">
    <property type="protein sequence ID" value="CAG8722564.1"/>
    <property type="molecule type" value="Genomic_DNA"/>
</dbReference>
<dbReference type="Proteomes" id="UP000789920">
    <property type="component" value="Unassembled WGS sequence"/>
</dbReference>
<protein>
    <submittedName>
        <fullName evidence="1">15026_t:CDS:1</fullName>
    </submittedName>
</protein>
<evidence type="ECO:0000313" key="2">
    <source>
        <dbReference type="Proteomes" id="UP000789920"/>
    </source>
</evidence>
<feature type="non-terminal residue" evidence="1">
    <location>
        <position position="1"/>
    </location>
</feature>
<reference evidence="1" key="1">
    <citation type="submission" date="2021-06" db="EMBL/GenBank/DDBJ databases">
        <authorList>
            <person name="Kallberg Y."/>
            <person name="Tangrot J."/>
            <person name="Rosling A."/>
        </authorList>
    </citation>
    <scope>NUCLEOTIDE SEQUENCE</scope>
    <source>
        <strain evidence="1">MA461A</strain>
    </source>
</reference>
<accession>A0ACA9PT42</accession>
<gene>
    <name evidence="1" type="ORF">RPERSI_LOCUS11421</name>
</gene>
<sequence>ITLVWDDKEIVVPVEFRKLAKVPLDKERVKSNCIQSWNLTMKEGMFEKG</sequence>
<name>A0ACA9PT42_9GLOM</name>
<keyword evidence="2" id="KW-1185">Reference proteome</keyword>